<feature type="region of interest" description="Disordered" evidence="1">
    <location>
        <begin position="314"/>
        <end position="378"/>
    </location>
</feature>
<dbReference type="Proteomes" id="UP001332243">
    <property type="component" value="Unassembled WGS sequence"/>
</dbReference>
<evidence type="ECO:0000256" key="2">
    <source>
        <dbReference type="SAM" id="Phobius"/>
    </source>
</evidence>
<keyword evidence="4" id="KW-1185">Reference proteome</keyword>
<name>A0ABU7RT75_9ACTN</name>
<feature type="compositionally biased region" description="Pro residues" evidence="1">
    <location>
        <begin position="321"/>
        <end position="330"/>
    </location>
</feature>
<keyword evidence="2" id="KW-1133">Transmembrane helix</keyword>
<dbReference type="EMBL" id="JAZGQK010000012">
    <property type="protein sequence ID" value="MEE6259697.1"/>
    <property type="molecule type" value="Genomic_DNA"/>
</dbReference>
<keyword evidence="2" id="KW-0812">Transmembrane</keyword>
<evidence type="ECO:0000256" key="1">
    <source>
        <dbReference type="SAM" id="MobiDB-lite"/>
    </source>
</evidence>
<feature type="compositionally biased region" description="Pro residues" evidence="1">
    <location>
        <begin position="351"/>
        <end position="362"/>
    </location>
</feature>
<feature type="compositionally biased region" description="Basic and acidic residues" evidence="1">
    <location>
        <begin position="106"/>
        <end position="117"/>
    </location>
</feature>
<feature type="transmembrane region" description="Helical" evidence="2">
    <location>
        <begin position="12"/>
        <end position="36"/>
    </location>
</feature>
<feature type="compositionally biased region" description="Basic and acidic residues" evidence="1">
    <location>
        <begin position="78"/>
        <end position="89"/>
    </location>
</feature>
<reference evidence="3 4" key="1">
    <citation type="submission" date="2024-01" db="EMBL/GenBank/DDBJ databases">
        <title>Genome insights into Plantactinospora sonchi sp. nov.</title>
        <authorList>
            <person name="Wang L."/>
        </authorList>
    </citation>
    <scope>NUCLEOTIDE SEQUENCE [LARGE SCALE GENOMIC DNA]</scope>
    <source>
        <strain evidence="3 4">NEAU-QY2</strain>
    </source>
</reference>
<proteinExistence type="predicted"/>
<organism evidence="3 4">
    <name type="scientific">Plantactinospora sonchi</name>
    <dbReference type="NCBI Taxonomy" id="1544735"/>
    <lineage>
        <taxon>Bacteria</taxon>
        <taxon>Bacillati</taxon>
        <taxon>Actinomycetota</taxon>
        <taxon>Actinomycetes</taxon>
        <taxon>Micromonosporales</taxon>
        <taxon>Micromonosporaceae</taxon>
        <taxon>Plantactinospora</taxon>
    </lineage>
</organism>
<keyword evidence="2" id="KW-0472">Membrane</keyword>
<feature type="region of interest" description="Disordered" evidence="1">
    <location>
        <begin position="65"/>
        <end position="170"/>
    </location>
</feature>
<protein>
    <submittedName>
        <fullName evidence="3">Uncharacterized protein</fullName>
    </submittedName>
</protein>
<evidence type="ECO:0000313" key="4">
    <source>
        <dbReference type="Proteomes" id="UP001332243"/>
    </source>
</evidence>
<dbReference type="RefSeq" id="WP_331214822.1">
    <property type="nucleotide sequence ID" value="NZ_JAZGQK010000012.1"/>
</dbReference>
<sequence>MPTWSGRAGGPVVRLLARLALLAGLAVVGFFVTAMLDGPASAGDRSGRHDGSGLLGRVVDAEPLTRRLPDRVPPPRTTVDRKPPVRLSDRVPPMRVPDRVPPPRTTVDRKPPVRVPDRTPSVRVPDRRLPVPIPDRTERTPDRTPPGQVPERGSPVGERDGGPERVSLPLPVRSPVMDELVPGVLGTVPAAVRTSRVSTAGGVSVVVLAGPSVDVTAPLARAVPTLVAVVPAAVTGAPTVAAVVLTAVPTVAAAVGHGMVAVAPRVLSAVPATSAGAGSHRYDVVLLQRAGPDLPVDPRPGPVVPAAPASGKVAVPWSESAPPPALPWPPAAVAAPGGSASPGRPATDPTPAAPVRPRPPDGAGPTGQRLGQAGGGVGQSVALPAGILGCPPPRAHPNTFHVDAYGAGRWPAVPALPG</sequence>
<feature type="compositionally biased region" description="Basic and acidic residues" evidence="1">
    <location>
        <begin position="124"/>
        <end position="142"/>
    </location>
</feature>
<comment type="caution">
    <text evidence="3">The sequence shown here is derived from an EMBL/GenBank/DDBJ whole genome shotgun (WGS) entry which is preliminary data.</text>
</comment>
<feature type="compositionally biased region" description="Low complexity" evidence="1">
    <location>
        <begin position="331"/>
        <end position="350"/>
    </location>
</feature>
<accession>A0ABU7RT75</accession>
<evidence type="ECO:0000313" key="3">
    <source>
        <dbReference type="EMBL" id="MEE6259697.1"/>
    </source>
</evidence>
<gene>
    <name evidence="3" type="ORF">V1633_14510</name>
</gene>